<evidence type="ECO:0000256" key="3">
    <source>
        <dbReference type="ARBA" id="ARBA00022840"/>
    </source>
</evidence>
<dbReference type="NCBIfam" id="TIGR00229">
    <property type="entry name" value="sensory_box"/>
    <property type="match status" value="1"/>
</dbReference>
<evidence type="ECO:0000259" key="6">
    <source>
        <dbReference type="PROSITE" id="PS50112"/>
    </source>
</evidence>
<gene>
    <name evidence="7" type="ORF">DCC39_11060</name>
</gene>
<keyword evidence="1" id="KW-0547">Nucleotide-binding</keyword>
<dbReference type="InterPro" id="IPR025662">
    <property type="entry name" value="Sigma_54_int_dom_ATP-bd_1"/>
</dbReference>
<dbReference type="SMART" id="SM00091">
    <property type="entry name" value="PAS"/>
    <property type="match status" value="1"/>
</dbReference>
<keyword evidence="2" id="KW-0058">Aromatic hydrocarbons catabolism</keyword>
<dbReference type="FunFam" id="3.40.50.300:FF:000006">
    <property type="entry name" value="DNA-binding transcriptional regulator NtrC"/>
    <property type="match status" value="1"/>
</dbReference>
<dbReference type="PROSITE" id="PS00676">
    <property type="entry name" value="SIGMA54_INTERACT_2"/>
    <property type="match status" value="1"/>
</dbReference>
<dbReference type="PANTHER" id="PTHR32071:SF57">
    <property type="entry name" value="C4-DICARBOXYLATE TRANSPORT TRANSCRIPTIONAL REGULATORY PROTEIN DCTD"/>
    <property type="match status" value="1"/>
</dbReference>
<dbReference type="InterPro" id="IPR025943">
    <property type="entry name" value="Sigma_54_int_dom_ATP-bd_2"/>
</dbReference>
<dbReference type="GO" id="GO:0005524">
    <property type="term" value="F:ATP binding"/>
    <property type="evidence" value="ECO:0007669"/>
    <property type="project" value="UniProtKB-KW"/>
</dbReference>
<dbReference type="InterPro" id="IPR003593">
    <property type="entry name" value="AAA+_ATPase"/>
</dbReference>
<comment type="caution">
    <text evidence="7">The sequence shown here is derived from an EMBL/GenBank/DDBJ whole genome shotgun (WGS) entry which is preliminary data.</text>
</comment>
<dbReference type="GO" id="GO:0006355">
    <property type="term" value="P:regulation of DNA-templated transcription"/>
    <property type="evidence" value="ECO:0007669"/>
    <property type="project" value="InterPro"/>
</dbReference>
<evidence type="ECO:0000256" key="1">
    <source>
        <dbReference type="ARBA" id="ARBA00022741"/>
    </source>
</evidence>
<dbReference type="EMBL" id="QCZG01000022">
    <property type="protein sequence ID" value="PWA10368.1"/>
    <property type="molecule type" value="Genomic_DNA"/>
</dbReference>
<dbReference type="InterPro" id="IPR030828">
    <property type="entry name" value="HTH_TyrR"/>
</dbReference>
<dbReference type="Gene3D" id="3.40.50.300">
    <property type="entry name" value="P-loop containing nucleotide triphosphate hydrolases"/>
    <property type="match status" value="1"/>
</dbReference>
<evidence type="ECO:0000313" key="7">
    <source>
        <dbReference type="EMBL" id="PWA10368.1"/>
    </source>
</evidence>
<dbReference type="InterPro" id="IPR027417">
    <property type="entry name" value="P-loop_NTPase"/>
</dbReference>
<keyword evidence="8" id="KW-1185">Reference proteome</keyword>
<dbReference type="Proteomes" id="UP000245998">
    <property type="component" value="Unassembled WGS sequence"/>
</dbReference>
<dbReference type="SUPFAM" id="SSF55785">
    <property type="entry name" value="PYP-like sensor domain (PAS domain)"/>
    <property type="match status" value="1"/>
</dbReference>
<evidence type="ECO:0000256" key="4">
    <source>
        <dbReference type="ARBA" id="ARBA00029500"/>
    </source>
</evidence>
<dbReference type="GO" id="GO:0003677">
    <property type="term" value="F:DNA binding"/>
    <property type="evidence" value="ECO:0007669"/>
    <property type="project" value="UniProtKB-KW"/>
</dbReference>
<dbReference type="InterPro" id="IPR002078">
    <property type="entry name" value="Sigma_54_int"/>
</dbReference>
<dbReference type="PROSITE" id="PS50045">
    <property type="entry name" value="SIGMA54_INTERACT_4"/>
    <property type="match status" value="1"/>
</dbReference>
<protein>
    <recommendedName>
        <fullName evidence="4">HTH-type transcriptional regulatory protein TyrR</fullName>
    </recommendedName>
</protein>
<dbReference type="CDD" id="cd00130">
    <property type="entry name" value="PAS"/>
    <property type="match status" value="1"/>
</dbReference>
<name>A0A2U1K021_9BACI</name>
<dbReference type="InterPro" id="IPR000014">
    <property type="entry name" value="PAS"/>
</dbReference>
<accession>A0A2U1K021</accession>
<dbReference type="InterPro" id="IPR009057">
    <property type="entry name" value="Homeodomain-like_sf"/>
</dbReference>
<dbReference type="Pfam" id="PF25601">
    <property type="entry name" value="AAA_lid_14"/>
    <property type="match status" value="1"/>
</dbReference>
<sequence length="450" mass="51170">MSKVEQLYYNVFNYSYDGLCVFDIEGKGVAINKAAERITGYDSQEFFESNIYHLLEEGIISNSVFLKVLKEKRTVTDVVSIRGNEVLITGSPILNDDGKIEYVVENIRDISQLNNLKMDLLLSIALKKKKKPKSSDKDNQLPKHMVPDGVVAESKKMNKIIHLVNKIAKVDSTVLLLGESGVGKEVIVKLIHRLSLRSDNPLIKINCAAIPHHLLESELFGYERGAFTGADERGRPGLFEEANGGTIFLDEIGDMPLDLQVKLLRVLQEFEIRRVGGRKNIKVDVRVVSATNKNLGKLVQKGKFREDLFYRLNIVPIHIPPLRERVDDIAPLAHMFLNRANQKYQLNKHFQPGVIELLERYSWPGNIREMENIIERLVVTSGHDEISWSELPFISEHSDITESLSLKKILQEVEKEIILEKMETYKTTRKAAKALGISQSSLVNKLKKYR</sequence>
<dbReference type="InterPro" id="IPR035965">
    <property type="entry name" value="PAS-like_dom_sf"/>
</dbReference>
<dbReference type="PROSITE" id="PS50112">
    <property type="entry name" value="PAS"/>
    <property type="match status" value="1"/>
</dbReference>
<dbReference type="Gene3D" id="1.10.8.60">
    <property type="match status" value="1"/>
</dbReference>
<dbReference type="InterPro" id="IPR058031">
    <property type="entry name" value="AAA_lid_NorR"/>
</dbReference>
<dbReference type="SMART" id="SM00382">
    <property type="entry name" value="AAA"/>
    <property type="match status" value="1"/>
</dbReference>
<dbReference type="CDD" id="cd00009">
    <property type="entry name" value="AAA"/>
    <property type="match status" value="1"/>
</dbReference>
<dbReference type="Pfam" id="PF00158">
    <property type="entry name" value="Sigma54_activat"/>
    <property type="match status" value="1"/>
</dbReference>
<dbReference type="Gene3D" id="1.10.10.60">
    <property type="entry name" value="Homeodomain-like"/>
    <property type="match status" value="1"/>
</dbReference>
<dbReference type="Gene3D" id="3.30.450.20">
    <property type="entry name" value="PAS domain"/>
    <property type="match status" value="1"/>
</dbReference>
<dbReference type="PROSITE" id="PS00675">
    <property type="entry name" value="SIGMA54_INTERACT_1"/>
    <property type="match status" value="1"/>
</dbReference>
<evidence type="ECO:0000256" key="2">
    <source>
        <dbReference type="ARBA" id="ARBA00022797"/>
    </source>
</evidence>
<evidence type="ECO:0000313" key="8">
    <source>
        <dbReference type="Proteomes" id="UP000245998"/>
    </source>
</evidence>
<dbReference type="Pfam" id="PF13426">
    <property type="entry name" value="PAS_9"/>
    <property type="match status" value="1"/>
</dbReference>
<feature type="domain" description="Sigma-54 factor interaction" evidence="5">
    <location>
        <begin position="150"/>
        <end position="379"/>
    </location>
</feature>
<dbReference type="Pfam" id="PF18024">
    <property type="entry name" value="HTH_50"/>
    <property type="match status" value="1"/>
</dbReference>
<dbReference type="OrthoDB" id="9771372at2"/>
<dbReference type="SUPFAM" id="SSF52540">
    <property type="entry name" value="P-loop containing nucleoside triphosphate hydrolases"/>
    <property type="match status" value="1"/>
</dbReference>
<evidence type="ECO:0000259" key="5">
    <source>
        <dbReference type="PROSITE" id="PS50045"/>
    </source>
</evidence>
<organism evidence="7 8">
    <name type="scientific">Pueribacillus theae</name>
    <dbReference type="NCBI Taxonomy" id="2171751"/>
    <lineage>
        <taxon>Bacteria</taxon>
        <taxon>Bacillati</taxon>
        <taxon>Bacillota</taxon>
        <taxon>Bacilli</taxon>
        <taxon>Bacillales</taxon>
        <taxon>Bacillaceae</taxon>
        <taxon>Pueribacillus</taxon>
    </lineage>
</organism>
<reference evidence="7 8" key="1">
    <citation type="submission" date="2018-04" db="EMBL/GenBank/DDBJ databases">
        <title>Camelliibacillus theae gen. nov., sp. nov., isolated from Pu'er tea.</title>
        <authorList>
            <person name="Niu L."/>
        </authorList>
    </citation>
    <scope>NUCLEOTIDE SEQUENCE [LARGE SCALE GENOMIC DNA]</scope>
    <source>
        <strain evidence="7 8">T8</strain>
    </source>
</reference>
<dbReference type="PANTHER" id="PTHR32071">
    <property type="entry name" value="TRANSCRIPTIONAL REGULATORY PROTEIN"/>
    <property type="match status" value="1"/>
</dbReference>
<dbReference type="SUPFAM" id="SSF46689">
    <property type="entry name" value="Homeodomain-like"/>
    <property type="match status" value="1"/>
</dbReference>
<feature type="domain" description="PAS" evidence="6">
    <location>
        <begin position="4"/>
        <end position="57"/>
    </location>
</feature>
<dbReference type="AlphaFoldDB" id="A0A2U1K021"/>
<keyword evidence="3" id="KW-0067">ATP-binding</keyword>
<proteinExistence type="predicted"/>